<dbReference type="AlphaFoldDB" id="A0A060GVN6"/>
<comment type="similarity">
    <text evidence="6">Belongs to the iron/ascorbate-dependent oxidoreductase family.</text>
</comment>
<dbReference type="SMR" id="A0A060GVN6"/>
<dbReference type="GO" id="GO:0051213">
    <property type="term" value="F:dioxygenase activity"/>
    <property type="evidence" value="ECO:0007669"/>
    <property type="project" value="UniProtKB-KW"/>
</dbReference>
<evidence type="ECO:0000256" key="6">
    <source>
        <dbReference type="RuleBase" id="RU003682"/>
    </source>
</evidence>
<name>A0A060GVN6_PAESU</name>
<evidence type="ECO:0000259" key="7">
    <source>
        <dbReference type="PROSITE" id="PS51471"/>
    </source>
</evidence>
<dbReference type="PROSITE" id="PS51471">
    <property type="entry name" value="FE2OG_OXY"/>
    <property type="match status" value="1"/>
</dbReference>
<evidence type="ECO:0000256" key="5">
    <source>
        <dbReference type="ARBA" id="ARBA00076740"/>
    </source>
</evidence>
<dbReference type="Pfam" id="PF14226">
    <property type="entry name" value="DIOX_N"/>
    <property type="match status" value="1"/>
</dbReference>
<reference evidence="8" key="1">
    <citation type="submission" date="2014-03" db="EMBL/GenBank/DDBJ databases">
        <authorList>
            <person name="He S.L."/>
            <person name="Wang Z."/>
            <person name="Li Y.H."/>
            <person name="Wu J."/>
            <person name="Ji S.Y."/>
            <person name="Liu Y.P."/>
            <person name="He D."/>
            <person name="Shang W.Q."/>
            <person name="Li R."/>
            <person name="Mao C.C."/>
            <person name="Liu Y.N."/>
            <person name="Gao X.F."/>
            <person name="Ma L.P."/>
            <person name="Shen P."/>
            <person name="Wang X.L."/>
            <person name="Wang Z.L."/>
            <person name="Guo G.N."/>
            <person name="Zhang D.D."/>
            <person name="Zhou F.F."/>
            <person name="Lv B.Y."/>
            <person name="Song Y.Y."/>
        </authorList>
    </citation>
    <scope>NUCLEOTIDE SEQUENCE</scope>
</reference>
<proteinExistence type="evidence at transcript level"/>
<dbReference type="SUPFAM" id="SSF51197">
    <property type="entry name" value="Clavaminate synthase-like"/>
    <property type="match status" value="1"/>
</dbReference>
<dbReference type="GO" id="GO:0046872">
    <property type="term" value="F:metal ion binding"/>
    <property type="evidence" value="ECO:0007669"/>
    <property type="project" value="UniProtKB-KW"/>
</dbReference>
<sequence>MGVPLIDLLDFPQQSEKLLEACQEWGCFRIVNHNISRTLMSEMKSVVRSFFDLPLEIKQRNVDVIAGSGYVAPTKINPFYEALGLYDMASSEAVGDFCAQLDASPHQREIVETYAKAIHELAMDIGLKLAKSMGLVGDLFSGWPCQFRINKYHFTPESVGFPGVQIHTDSSFLTILQEDESVGGLEVEKSGTFVAVDPMPGSLLVNLGDIAAVWSNGRLCNVRHRVMCKEASIRVSIATFFLGPKKGLVAAPEELVDAENPRLFVPFTYEDFRKLRISSKSHAGEALLLVRADALKHQS</sequence>
<evidence type="ECO:0000256" key="4">
    <source>
        <dbReference type="ARBA" id="ARBA00074102"/>
    </source>
</evidence>
<dbReference type="InterPro" id="IPR044861">
    <property type="entry name" value="IPNS-like_FE2OG_OXY"/>
</dbReference>
<keyword evidence="2 6" id="KW-0408">Iron</keyword>
<dbReference type="Gene3D" id="2.60.120.330">
    <property type="entry name" value="B-lactam Antibiotic, Isopenicillin N Synthase, Chain"/>
    <property type="match status" value="1"/>
</dbReference>
<dbReference type="FunFam" id="2.60.120.330:FF:000017">
    <property type="entry name" value="2-oxoglutarate-dependent dioxygenase DAO"/>
    <property type="match status" value="1"/>
</dbReference>
<dbReference type="InterPro" id="IPR026992">
    <property type="entry name" value="DIOX_N"/>
</dbReference>
<keyword evidence="6" id="KW-0560">Oxidoreductase</keyword>
<feature type="domain" description="Fe2OG dioxygenase" evidence="7">
    <location>
        <begin position="141"/>
        <end position="244"/>
    </location>
</feature>
<dbReference type="EMBL" id="KJ620008">
    <property type="protein sequence ID" value="AIB53819.1"/>
    <property type="molecule type" value="mRNA"/>
</dbReference>
<gene>
    <name evidence="8" type="primary">ARRO-1</name>
</gene>
<dbReference type="InterPro" id="IPR027443">
    <property type="entry name" value="IPNS-like_sf"/>
</dbReference>
<dbReference type="InterPro" id="IPR050231">
    <property type="entry name" value="Iron_ascorbate_oxido_reductase"/>
</dbReference>
<organism evidence="8">
    <name type="scientific">Paeonia suffruticosa</name>
    <name type="common">Tree peony</name>
    <name type="synonym">Paeonia moutan</name>
    <dbReference type="NCBI Taxonomy" id="45171"/>
    <lineage>
        <taxon>Eukaryota</taxon>
        <taxon>Viridiplantae</taxon>
        <taxon>Streptophyta</taxon>
        <taxon>Embryophyta</taxon>
        <taxon>Tracheophyta</taxon>
        <taxon>Spermatophyta</taxon>
        <taxon>Magnoliopsida</taxon>
        <taxon>eudicotyledons</taxon>
        <taxon>Gunneridae</taxon>
        <taxon>Pentapetalae</taxon>
        <taxon>Saxifragales</taxon>
        <taxon>Paeoniaceae</taxon>
        <taxon>Paeonia</taxon>
    </lineage>
</organism>
<keyword evidence="8" id="KW-0223">Dioxygenase</keyword>
<accession>A0A060GVN6</accession>
<evidence type="ECO:0000256" key="1">
    <source>
        <dbReference type="ARBA" id="ARBA00022723"/>
    </source>
</evidence>
<evidence type="ECO:0000313" key="8">
    <source>
        <dbReference type="EMBL" id="AIB53819.1"/>
    </source>
</evidence>
<dbReference type="InterPro" id="IPR005123">
    <property type="entry name" value="Oxoglu/Fe-dep_dioxygenase_dom"/>
</dbReference>
<protein>
    <recommendedName>
        <fullName evidence="4">2-oxoglutarate-dependent dioxygenase DAO</fullName>
    </recommendedName>
    <alternativeName>
        <fullName evidence="5">Protein DIOXYGENASE FOR AUXIN OXIDATION</fullName>
    </alternativeName>
</protein>
<dbReference type="PANTHER" id="PTHR47990">
    <property type="entry name" value="2-OXOGLUTARATE (2OG) AND FE(II)-DEPENDENT OXYGENASE SUPERFAMILY PROTEIN-RELATED"/>
    <property type="match status" value="1"/>
</dbReference>
<evidence type="ECO:0000256" key="3">
    <source>
        <dbReference type="ARBA" id="ARBA00054658"/>
    </source>
</evidence>
<comment type="function">
    <text evidence="3">2-oxoglutarate-dependent dioxygenase essential for auxin catabolism and maintenance of auxin homeostasis in reproductive organs. Catalyzes the irreversible oxidation of indole-3-acetic acid (IAA) to the biologically inactive 2-oxoindole-3-acetic acid (OxIAA).</text>
</comment>
<dbReference type="Pfam" id="PF03171">
    <property type="entry name" value="2OG-FeII_Oxy"/>
    <property type="match status" value="1"/>
</dbReference>
<keyword evidence="1 6" id="KW-0479">Metal-binding</keyword>
<evidence type="ECO:0000256" key="2">
    <source>
        <dbReference type="ARBA" id="ARBA00023004"/>
    </source>
</evidence>